<organism evidence="2 3">
    <name type="scientific">Terriglobus saanensis (strain ATCC BAA-1853 / DSM 23119 / SP1PR4)</name>
    <dbReference type="NCBI Taxonomy" id="401053"/>
    <lineage>
        <taxon>Bacteria</taxon>
        <taxon>Pseudomonadati</taxon>
        <taxon>Acidobacteriota</taxon>
        <taxon>Terriglobia</taxon>
        <taxon>Terriglobales</taxon>
        <taxon>Acidobacteriaceae</taxon>
        <taxon>Terriglobus</taxon>
    </lineage>
</organism>
<keyword evidence="3" id="KW-1185">Reference proteome</keyword>
<dbReference type="OrthoDB" id="7340239at2"/>
<dbReference type="Proteomes" id="UP000006844">
    <property type="component" value="Chromosome"/>
</dbReference>
<evidence type="ECO:0000259" key="1">
    <source>
        <dbReference type="Pfam" id="PF07007"/>
    </source>
</evidence>
<proteinExistence type="predicted"/>
<gene>
    <name evidence="2" type="ordered locus">AciPR4_4236</name>
</gene>
<dbReference type="STRING" id="401053.AciPR4_4236"/>
<reference evidence="2 3" key="1">
    <citation type="journal article" date="2012" name="Stand. Genomic Sci.">
        <title>Complete genome sequence of Terriglobus saanensis type strain SP1PR4(T), an Acidobacteria from tundra soil.</title>
        <authorList>
            <person name="Rawat S.R."/>
            <person name="Mannisto M.K."/>
            <person name="Starovoytov V."/>
            <person name="Goodwin L."/>
            <person name="Nolan M."/>
            <person name="Hauser L."/>
            <person name="Land M."/>
            <person name="Davenport K.W."/>
            <person name="Woyke T."/>
            <person name="Haggblom M.M."/>
        </authorList>
    </citation>
    <scope>NUCLEOTIDE SEQUENCE</scope>
    <source>
        <strain evidence="3">ATCC BAA-1853 / DSM 23119 / SP1PR4</strain>
    </source>
</reference>
<dbReference type="EMBL" id="CP002467">
    <property type="protein sequence ID" value="ADV84980.1"/>
    <property type="molecule type" value="Genomic_DNA"/>
</dbReference>
<feature type="domain" description="Lysozyme inhibitor LprI-like N-terminal" evidence="1">
    <location>
        <begin position="256"/>
        <end position="333"/>
    </location>
</feature>
<dbReference type="HOGENOM" id="CLU_798760_0_0_0"/>
<evidence type="ECO:0000313" key="2">
    <source>
        <dbReference type="EMBL" id="ADV84980.1"/>
    </source>
</evidence>
<dbReference type="Gene3D" id="1.20.1270.180">
    <property type="match status" value="1"/>
</dbReference>
<dbReference type="eggNOG" id="COG3755">
    <property type="taxonomic scope" value="Bacteria"/>
</dbReference>
<dbReference type="RefSeq" id="WP_013570710.1">
    <property type="nucleotide sequence ID" value="NC_014963.1"/>
</dbReference>
<accession>E8V689</accession>
<dbReference type="KEGG" id="tsa:AciPR4_4236"/>
<dbReference type="AlphaFoldDB" id="E8V689"/>
<name>E8V689_TERSS</name>
<sequence>MRWLGVALLCGVSLGAQVTTPEEKNWEAVCKKVTSAPLAAPELKGPLRAEQLPQCDAEGLYYGFKGAADNAAALQCGWWQRAHPQPTRGDMFYGAGVLTMLYANGRGVAKNYDLALRFACEQTWAAPAEMEYRIGHLEALRDGKMPATKPFDLCDDGTSGLSMGACEAVTQGLADKKRMGSADAVAKRLPESAKDAFAKLQTAETAFEIARARGEVDLTGTGRAAFSLEEEGRLKDQFQINLQRFAKGDVPAATAPDVTKLDAEMNDVYRGLQNSQKYKNASGGAVTALGIQKAQRAWLLLRDAWIAFAAKAYPGLARERVEAQLIRLRLHQLRSLASSKN</sequence>
<evidence type="ECO:0000313" key="3">
    <source>
        <dbReference type="Proteomes" id="UP000006844"/>
    </source>
</evidence>
<dbReference type="Pfam" id="PF07007">
    <property type="entry name" value="LprI"/>
    <property type="match status" value="1"/>
</dbReference>
<dbReference type="InterPro" id="IPR009739">
    <property type="entry name" value="LprI-like_N"/>
</dbReference>
<protein>
    <recommendedName>
        <fullName evidence="1">Lysozyme inhibitor LprI-like N-terminal domain-containing protein</fullName>
    </recommendedName>
</protein>